<evidence type="ECO:0000313" key="5">
    <source>
        <dbReference type="EMBL" id="TQD86564.1"/>
    </source>
</evidence>
<keyword evidence="3" id="KW-0012">Acyltransferase</keyword>
<comment type="caution">
    <text evidence="5">The sequence shown here is derived from an EMBL/GenBank/DDBJ whole genome shotgun (WGS) entry which is preliminary data.</text>
</comment>
<keyword evidence="2" id="KW-0808">Transferase</keyword>
<dbReference type="InterPro" id="IPR023213">
    <property type="entry name" value="CAT-like_dom_sf"/>
</dbReference>
<evidence type="ECO:0000256" key="2">
    <source>
        <dbReference type="ARBA" id="ARBA00022679"/>
    </source>
</evidence>
<dbReference type="Proteomes" id="UP000315295">
    <property type="component" value="Unassembled WGS sequence"/>
</dbReference>
<proteinExistence type="inferred from homology"/>
<accession>A0A540LJC9</accession>
<dbReference type="Gene3D" id="3.30.559.10">
    <property type="entry name" value="Chloramphenicol acetyltransferase-like domain"/>
    <property type="match status" value="2"/>
</dbReference>
<reference evidence="5 6" key="1">
    <citation type="journal article" date="2019" name="G3 (Bethesda)">
        <title>Sequencing of a Wild Apple (Malus baccata) Genome Unravels the Differences Between Cultivated and Wild Apple Species Regarding Disease Resistance and Cold Tolerance.</title>
        <authorList>
            <person name="Chen X."/>
        </authorList>
    </citation>
    <scope>NUCLEOTIDE SEQUENCE [LARGE SCALE GENOMIC DNA]</scope>
    <source>
        <strain evidence="6">cv. Shandingzi</strain>
        <tissue evidence="5">Leaves</tissue>
    </source>
</reference>
<evidence type="ECO:0000256" key="3">
    <source>
        <dbReference type="ARBA" id="ARBA00023315"/>
    </source>
</evidence>
<dbReference type="PANTHER" id="PTHR31623:SF110">
    <property type="entry name" value="VINORINE SYNTHASE-LIKE"/>
    <property type="match status" value="1"/>
</dbReference>
<dbReference type="AlphaFoldDB" id="A0A540LJC9"/>
<organism evidence="5 6">
    <name type="scientific">Malus baccata</name>
    <name type="common">Siberian crab apple</name>
    <name type="synonym">Pyrus baccata</name>
    <dbReference type="NCBI Taxonomy" id="106549"/>
    <lineage>
        <taxon>Eukaryota</taxon>
        <taxon>Viridiplantae</taxon>
        <taxon>Streptophyta</taxon>
        <taxon>Embryophyta</taxon>
        <taxon>Tracheophyta</taxon>
        <taxon>Spermatophyta</taxon>
        <taxon>Magnoliopsida</taxon>
        <taxon>eudicotyledons</taxon>
        <taxon>Gunneridae</taxon>
        <taxon>Pentapetalae</taxon>
        <taxon>rosids</taxon>
        <taxon>fabids</taxon>
        <taxon>Rosales</taxon>
        <taxon>Rosaceae</taxon>
        <taxon>Amygdaloideae</taxon>
        <taxon>Maleae</taxon>
        <taxon>Malus</taxon>
    </lineage>
</organism>
<evidence type="ECO:0000256" key="4">
    <source>
        <dbReference type="SAM" id="MobiDB-lite"/>
    </source>
</evidence>
<gene>
    <name evidence="5" type="ORF">C1H46_027896</name>
</gene>
<protein>
    <submittedName>
        <fullName evidence="5">Uncharacterized protein</fullName>
    </submittedName>
</protein>
<dbReference type="PANTHER" id="PTHR31623">
    <property type="entry name" value="F21J9.9"/>
    <property type="match status" value="1"/>
</dbReference>
<sequence>MMKMEVKIVSKDRIIPSSPTPSHLRIFKLSLLDQLIPAPFAPIILYYDNSDPSYNTPNLIKPCTTTTHLDDDDDDDNEDKATIMKRLHVLKTSLSETLTGFYPLAGQIKDDLSIDCNDQGAHYVEARVKHSTLREFLNRPDDLILLLHRFLPCDLTNSNTGASVTNIQVNVFKCGGMAIGLCISHKILDGAGLCTFIKAWTATARLRSSRPRSALYSRSSSLSSSSSSLTSSDSVTLPSSSDSDDNQTPRAASRIIHPTKPNLSAATCLFPTSDELWLRDSSLRMWGSLFINDGKSSCVTRRLVFEGSAIAALKGMVAAVNNNYKVKRPTRVEVVSAFIWQCAMAASKQIHGFGRPSLLTHAVNLRSRITSLLDLDLEYSIGNLLWIAAARCQTPIFTLDDNDAAADGLQLHGLVEELRNAVSKIDGDFVNKMRSAGEEEEGKYHMLESLEELRSSPSSESDYYGFSSWCNFGFYEGGDFGWGKPVWVSSVGSTGNSVFLNFIILVDTKLGDGIEAWVTLDQHHMAILQCNPQLRKFVSLDPTPLLLL</sequence>
<feature type="compositionally biased region" description="Low complexity" evidence="4">
    <location>
        <begin position="218"/>
        <end position="241"/>
    </location>
</feature>
<evidence type="ECO:0000313" key="6">
    <source>
        <dbReference type="Proteomes" id="UP000315295"/>
    </source>
</evidence>
<dbReference type="EMBL" id="VIEB01000562">
    <property type="protein sequence ID" value="TQD86564.1"/>
    <property type="molecule type" value="Genomic_DNA"/>
</dbReference>
<dbReference type="Pfam" id="PF02458">
    <property type="entry name" value="Transferase"/>
    <property type="match status" value="2"/>
</dbReference>
<keyword evidence="6" id="KW-1185">Reference proteome</keyword>
<comment type="similarity">
    <text evidence="1">Belongs to the plant acyltransferase family.</text>
</comment>
<name>A0A540LJC9_MALBA</name>
<dbReference type="GO" id="GO:0016746">
    <property type="term" value="F:acyltransferase activity"/>
    <property type="evidence" value="ECO:0007669"/>
    <property type="project" value="UniProtKB-KW"/>
</dbReference>
<dbReference type="STRING" id="106549.A0A540LJC9"/>
<evidence type="ECO:0000256" key="1">
    <source>
        <dbReference type="ARBA" id="ARBA00009861"/>
    </source>
</evidence>
<feature type="region of interest" description="Disordered" evidence="4">
    <location>
        <begin position="218"/>
        <end position="256"/>
    </location>
</feature>